<dbReference type="PROSITE" id="PS50158">
    <property type="entry name" value="ZF_CCHC"/>
    <property type="match status" value="2"/>
</dbReference>
<feature type="compositionally biased region" description="Acidic residues" evidence="3">
    <location>
        <begin position="305"/>
        <end position="325"/>
    </location>
</feature>
<feature type="domain" description="J" evidence="4">
    <location>
        <begin position="9"/>
        <end position="75"/>
    </location>
</feature>
<dbReference type="Gene3D" id="4.10.60.10">
    <property type="entry name" value="Zinc finger, CCHC-type"/>
    <property type="match status" value="1"/>
</dbReference>
<feature type="domain" description="CCHC-type" evidence="5">
    <location>
        <begin position="548"/>
        <end position="561"/>
    </location>
</feature>
<dbReference type="InterPro" id="IPR035979">
    <property type="entry name" value="RBD_domain_sf"/>
</dbReference>
<reference evidence="7" key="1">
    <citation type="journal article" date="2015" name="BMC Genomics">
        <title>Genomic and transcriptomic analysis of the endophytic fungus Pestalotiopsis fici reveals its lifestyle and high potential for synthesis of natural products.</title>
        <authorList>
            <person name="Wang X."/>
            <person name="Zhang X."/>
            <person name="Liu L."/>
            <person name="Xiang M."/>
            <person name="Wang W."/>
            <person name="Sun X."/>
            <person name="Che Y."/>
            <person name="Guo L."/>
            <person name="Liu G."/>
            <person name="Guo L."/>
            <person name="Wang C."/>
            <person name="Yin W.B."/>
            <person name="Stadler M."/>
            <person name="Zhang X."/>
            <person name="Liu X."/>
        </authorList>
    </citation>
    <scope>NUCLEOTIDE SEQUENCE [LARGE SCALE GENOMIC DNA]</scope>
    <source>
        <strain evidence="7">W106-1 / CGMCC3.15140</strain>
    </source>
</reference>
<gene>
    <name evidence="6" type="ORF">PFICI_12173</name>
</gene>
<keyword evidence="7" id="KW-1185">Reference proteome</keyword>
<dbReference type="InParanoid" id="W3WVC0"/>
<dbReference type="CDD" id="cd00590">
    <property type="entry name" value="RRM_SF"/>
    <property type="match status" value="1"/>
</dbReference>
<dbReference type="HOGENOM" id="CLU_404948_0_0_1"/>
<evidence type="ECO:0000256" key="3">
    <source>
        <dbReference type="SAM" id="MobiDB-lite"/>
    </source>
</evidence>
<dbReference type="OrthoDB" id="10250354at2759"/>
<proteinExistence type="predicted"/>
<evidence type="ECO:0000256" key="2">
    <source>
        <dbReference type="PROSITE-ProRule" id="PRU00047"/>
    </source>
</evidence>
<dbReference type="eggNOG" id="KOG0715">
    <property type="taxonomic scope" value="Eukaryota"/>
</dbReference>
<dbReference type="RefSeq" id="XP_007838945.1">
    <property type="nucleotide sequence ID" value="XM_007840754.1"/>
</dbReference>
<dbReference type="STRING" id="1229662.W3WVC0"/>
<dbReference type="Gene3D" id="1.10.287.110">
    <property type="entry name" value="DnaJ domain"/>
    <property type="match status" value="1"/>
</dbReference>
<dbReference type="SUPFAM" id="SSF54928">
    <property type="entry name" value="RNA-binding domain, RBD"/>
    <property type="match status" value="1"/>
</dbReference>
<dbReference type="InterPro" id="IPR012677">
    <property type="entry name" value="Nucleotide-bd_a/b_plait_sf"/>
</dbReference>
<dbReference type="PROSITE" id="PS50076">
    <property type="entry name" value="DNAJ_2"/>
    <property type="match status" value="1"/>
</dbReference>
<dbReference type="GO" id="GO:0003676">
    <property type="term" value="F:nucleic acid binding"/>
    <property type="evidence" value="ECO:0007669"/>
    <property type="project" value="InterPro"/>
</dbReference>
<feature type="region of interest" description="Disordered" evidence="3">
    <location>
        <begin position="170"/>
        <end position="218"/>
    </location>
</feature>
<protein>
    <recommendedName>
        <fullName evidence="8">J domain-containing protein</fullName>
    </recommendedName>
</protein>
<dbReference type="EMBL" id="KI912117">
    <property type="protein sequence ID" value="ETS76786.1"/>
    <property type="molecule type" value="Genomic_DNA"/>
</dbReference>
<dbReference type="InterPro" id="IPR036869">
    <property type="entry name" value="J_dom_sf"/>
</dbReference>
<dbReference type="KEGG" id="pfy:PFICI_12173"/>
<dbReference type="InterPro" id="IPR051938">
    <property type="entry name" value="Apopto_cytoskel_mod"/>
</dbReference>
<dbReference type="InterPro" id="IPR001878">
    <property type="entry name" value="Znf_CCHC"/>
</dbReference>
<keyword evidence="2" id="KW-0479">Metal-binding</keyword>
<keyword evidence="2" id="KW-0863">Zinc-finger</keyword>
<feature type="domain" description="CCHC-type" evidence="5">
    <location>
        <begin position="529"/>
        <end position="544"/>
    </location>
</feature>
<evidence type="ECO:0008006" key="8">
    <source>
        <dbReference type="Google" id="ProtNLM"/>
    </source>
</evidence>
<evidence type="ECO:0000313" key="6">
    <source>
        <dbReference type="EMBL" id="ETS76786.1"/>
    </source>
</evidence>
<keyword evidence="1" id="KW-0143">Chaperone</keyword>
<dbReference type="PANTHER" id="PTHR44145:SF3">
    <property type="entry name" value="DNAJ HOMOLOG SUBFAMILY A MEMBER 3, MITOCHONDRIAL"/>
    <property type="match status" value="1"/>
</dbReference>
<dbReference type="GeneID" id="19277186"/>
<dbReference type="PRINTS" id="PR00625">
    <property type="entry name" value="JDOMAIN"/>
</dbReference>
<feature type="compositionally biased region" description="Polar residues" evidence="3">
    <location>
        <begin position="441"/>
        <end position="460"/>
    </location>
</feature>
<organism evidence="6 7">
    <name type="scientific">Pestalotiopsis fici (strain W106-1 / CGMCC3.15140)</name>
    <dbReference type="NCBI Taxonomy" id="1229662"/>
    <lineage>
        <taxon>Eukaryota</taxon>
        <taxon>Fungi</taxon>
        <taxon>Dikarya</taxon>
        <taxon>Ascomycota</taxon>
        <taxon>Pezizomycotina</taxon>
        <taxon>Sordariomycetes</taxon>
        <taxon>Xylariomycetidae</taxon>
        <taxon>Amphisphaeriales</taxon>
        <taxon>Sporocadaceae</taxon>
        <taxon>Pestalotiopsis</taxon>
    </lineage>
</organism>
<keyword evidence="2" id="KW-0862">Zinc</keyword>
<evidence type="ECO:0000256" key="1">
    <source>
        <dbReference type="ARBA" id="ARBA00023186"/>
    </source>
</evidence>
<evidence type="ECO:0000259" key="5">
    <source>
        <dbReference type="PROSITE" id="PS50158"/>
    </source>
</evidence>
<feature type="region of interest" description="Disordered" evidence="3">
    <location>
        <begin position="279"/>
        <end position="520"/>
    </location>
</feature>
<dbReference type="SUPFAM" id="SSF57756">
    <property type="entry name" value="Retrovirus zinc finger-like domains"/>
    <property type="match status" value="1"/>
</dbReference>
<dbReference type="PANTHER" id="PTHR44145">
    <property type="entry name" value="DNAJ HOMOLOG SUBFAMILY A MEMBER 3, MITOCHONDRIAL"/>
    <property type="match status" value="1"/>
</dbReference>
<dbReference type="SMART" id="SM00343">
    <property type="entry name" value="ZnF_C2HC"/>
    <property type="match status" value="2"/>
</dbReference>
<dbReference type="GO" id="GO:0008270">
    <property type="term" value="F:zinc ion binding"/>
    <property type="evidence" value="ECO:0007669"/>
    <property type="project" value="UniProtKB-KW"/>
</dbReference>
<dbReference type="InterPro" id="IPR001623">
    <property type="entry name" value="DnaJ_domain"/>
</dbReference>
<dbReference type="CDD" id="cd06257">
    <property type="entry name" value="DnaJ"/>
    <property type="match status" value="1"/>
</dbReference>
<dbReference type="AlphaFoldDB" id="W3WVC0"/>
<dbReference type="Gene3D" id="3.30.70.330">
    <property type="match status" value="1"/>
</dbReference>
<accession>W3WVC0</accession>
<dbReference type="InterPro" id="IPR036875">
    <property type="entry name" value="Znf_CCHC_sf"/>
</dbReference>
<dbReference type="SUPFAM" id="SSF46565">
    <property type="entry name" value="Chaperone J-domain"/>
    <property type="match status" value="1"/>
</dbReference>
<dbReference type="Proteomes" id="UP000030651">
    <property type="component" value="Unassembled WGS sequence"/>
</dbReference>
<dbReference type="SMART" id="SM00271">
    <property type="entry name" value="DnaJ"/>
    <property type="match status" value="1"/>
</dbReference>
<sequence length="679" mass="74937">MGPPAPSFDYYAELGVSKSATSQEITAAYRRLARVHHPDKNPTNQETATNKFQRVQQAYEILSSTAGRRRYDTFPTTRGTCTCGHCYDEDDYEDGEWYSDYEDDDEYYYDFTFGPRGTGPGPRPYFSSGHRHGGFTFGGNRFRTYEDMEKFFQQQERADAERQAIIQEERRKKEEAEAARKKAKEQAKQAEENAIQKEKDTRKDAEKSKQDERWQKAGAVTKDEKLKTCLHSDFCNKVPQRKKFKCGTCGKKGGMTAFECPFCSSFLCQQCVTKFSERRAKGEDLPKPKPKQESEPEPESTVTPVEEEAADESEPEPEVVPDPEPDPPTRSTPPLEKVKQPVSAYQKDIEDKYGCLNGQTGKKAKKNKKANLSTQPLKSSSPMHEAAPHVSIPGVKVNVGLKAAKRGSPAPSVSSRSTQDDYQPHMNGTNGGSVRKPSAEPTLQKTQSNGSSIKTSSAPHNDNIKKSNGIPGLHPFPPPPPAPEPSVTGASEVSEESVNDFNPPTGPASSMRFRKPSTNGHKPQPAFSCYICGQPGHLARNCSQPRTCYNCGGTGHLAKYCVGKTNGSNEWQQAAPPLEVDPRSAFPDFQIYDEEEYEKNTPTKVAIRGATLARGITEPLLRQAMECFGPITECVIDRKAAIAWVAFIESGAAQNAIAASPVPVAKGAVRISTWTGDYY</sequence>
<dbReference type="Pfam" id="PF00226">
    <property type="entry name" value="DnaJ"/>
    <property type="match status" value="1"/>
</dbReference>
<name>W3WVC0_PESFW</name>
<evidence type="ECO:0000313" key="7">
    <source>
        <dbReference type="Proteomes" id="UP000030651"/>
    </source>
</evidence>
<dbReference type="Pfam" id="PF00098">
    <property type="entry name" value="zf-CCHC"/>
    <property type="match status" value="2"/>
</dbReference>
<feature type="compositionally biased region" description="Pro residues" evidence="3">
    <location>
        <begin position="474"/>
        <end position="484"/>
    </location>
</feature>
<evidence type="ECO:0000259" key="4">
    <source>
        <dbReference type="PROSITE" id="PS50076"/>
    </source>
</evidence>
<feature type="compositionally biased region" description="Basic and acidic residues" evidence="3">
    <location>
        <begin position="279"/>
        <end position="294"/>
    </location>
</feature>
<feature type="compositionally biased region" description="Polar residues" evidence="3">
    <location>
        <begin position="372"/>
        <end position="382"/>
    </location>
</feature>